<feature type="region of interest" description="Disordered" evidence="5">
    <location>
        <begin position="340"/>
        <end position="420"/>
    </location>
</feature>
<feature type="compositionally biased region" description="Polar residues" evidence="5">
    <location>
        <begin position="942"/>
        <end position="952"/>
    </location>
</feature>
<evidence type="ECO:0000259" key="6">
    <source>
        <dbReference type="PROSITE" id="PS50106"/>
    </source>
</evidence>
<dbReference type="InterPro" id="IPR001478">
    <property type="entry name" value="PDZ"/>
</dbReference>
<organism evidence="7">
    <name type="scientific">Arion vulgaris</name>
    <dbReference type="NCBI Taxonomy" id="1028688"/>
    <lineage>
        <taxon>Eukaryota</taxon>
        <taxon>Metazoa</taxon>
        <taxon>Spiralia</taxon>
        <taxon>Lophotrochozoa</taxon>
        <taxon>Mollusca</taxon>
        <taxon>Gastropoda</taxon>
        <taxon>Heterobranchia</taxon>
        <taxon>Euthyneura</taxon>
        <taxon>Panpulmonata</taxon>
        <taxon>Eupulmonata</taxon>
        <taxon>Stylommatophora</taxon>
        <taxon>Helicina</taxon>
        <taxon>Arionoidea</taxon>
        <taxon>Arionidae</taxon>
        <taxon>Arion</taxon>
    </lineage>
</organism>
<dbReference type="GO" id="GO:0030018">
    <property type="term" value="C:Z disc"/>
    <property type="evidence" value="ECO:0007669"/>
    <property type="project" value="TreeGrafter"/>
</dbReference>
<feature type="compositionally biased region" description="Basic and acidic residues" evidence="5">
    <location>
        <begin position="953"/>
        <end position="967"/>
    </location>
</feature>
<gene>
    <name evidence="7" type="primary">ORF163288</name>
</gene>
<sequence>MVSADRILITLRGGAPWGFRLSGGGGLPLIINKIRKKSQAHVQGLKEGDAVISINGVHVHDKTQDEALELVEAAGDSLSLEIYRGDIDDLSVNKHKKTIQISSSSGSNLSGTLRLVTTSDDGVSPGDVILIPSGDSVTSDSRETNHYGGVRLAAKGDSRRSVTLPVISVDSSTVRTVNVPVRDRRSTSKTSSLDKSSISSSDVGIRDVHSATSQYTVAAKPFFVSQATSSDSSYPPQNPPQHPQPPPQVSPQTHTQVVAQVQQVYNLQPSLNYIPQPPHTSYAPPLSPQSPRSQYPPPVSPKPKRILISQPPSVSIKPPGLTSSVTSSTFDDGKVHREVTREQHVHSSDDGTSTTFVQREKTTTTTGRPSFVKNQTSAFNAVQPSDAATTTHRPLHRSTTTSRKSTTNIINQKGPTPFISSGPSTILQSQFQTQTAPTPRSIDNQTFNNDAPLFKPTKFVPSNSKKDIQGLYTPTSPMVDFNVHSGYNDGKENMSPQPMFQVKSITTEKSKSQDVWRPNMWLPDQPPSTTQQLSQVTTPKEGEPAYVFQNKPGYSLVEEQKRKLMAFQTQTPKYEYENIYGQENKNDIDRGHEKHGRLHVFAPPVEIHAVQDAPYSPYEDQYHMDEYEDGLSSPDSSGVRRKKKLYSDSAFYDTPGRSYPTITEQMKLCKTIAQSLTSAANRRARGAKMFMKRKRKSSKWIHEGHSELSSSAGDVANLQELDSELAPDDGGNKPLMYFKIPSLKHRLGNESKSTKMSLTQEEFEKLRLNSKKCDHTSLPPDPCFDIVADLKAHKGRGGRLFERRRQRSDKFVIDETNAKFSQPHANFDNKAAQDGDRHLTPREIALKHGWKGDPSNIQALTKPLVKSSLKSDESPCLLKGANFNRTAKGWSGGGEYPIAESHRSISVTRDFGNSTATLPTSLPEQQYYNKVSAWQAAGESPSVPSHFQSLPRDQQEYRQPRTHDDLRGQGLMEQRPSDYRSPRPKSWQAESYDIQRQRGAQDQTFASPNYRQGTGAYPAVAYKQPIIPGTDL</sequence>
<dbReference type="SUPFAM" id="SSF50156">
    <property type="entry name" value="PDZ domain-like"/>
    <property type="match status" value="1"/>
</dbReference>
<dbReference type="GO" id="GO:0005634">
    <property type="term" value="C:nucleus"/>
    <property type="evidence" value="ECO:0007669"/>
    <property type="project" value="TreeGrafter"/>
</dbReference>
<dbReference type="InterPro" id="IPR036034">
    <property type="entry name" value="PDZ_sf"/>
</dbReference>
<dbReference type="AlphaFoldDB" id="A0A0B7B449"/>
<feature type="region of interest" description="Disordered" evidence="5">
    <location>
        <begin position="939"/>
        <end position="1011"/>
    </location>
</feature>
<dbReference type="InterPro" id="IPR051976">
    <property type="entry name" value="Synaptopodin_domain"/>
</dbReference>
<comment type="similarity">
    <text evidence="4">Belongs to the synaptopodin family.</text>
</comment>
<proteinExistence type="inferred from homology"/>
<feature type="region of interest" description="Disordered" evidence="5">
    <location>
        <begin position="270"/>
        <end position="302"/>
    </location>
</feature>
<dbReference type="Gene3D" id="2.30.42.10">
    <property type="match status" value="1"/>
</dbReference>
<feature type="region of interest" description="Disordered" evidence="5">
    <location>
        <begin position="311"/>
        <end position="330"/>
    </location>
</feature>
<evidence type="ECO:0000256" key="3">
    <source>
        <dbReference type="ARBA" id="ARBA00022553"/>
    </source>
</evidence>
<feature type="compositionally biased region" description="Polar residues" evidence="5">
    <location>
        <begin position="998"/>
        <end position="1011"/>
    </location>
</feature>
<dbReference type="GO" id="GO:0032233">
    <property type="term" value="P:positive regulation of actin filament bundle assembly"/>
    <property type="evidence" value="ECO:0007669"/>
    <property type="project" value="TreeGrafter"/>
</dbReference>
<accession>A0A0B7B449</accession>
<feature type="compositionally biased region" description="Low complexity" evidence="5">
    <location>
        <begin position="397"/>
        <end position="407"/>
    </location>
</feature>
<evidence type="ECO:0000256" key="2">
    <source>
        <dbReference type="ARBA" id="ARBA00022490"/>
    </source>
</evidence>
<feature type="compositionally biased region" description="Pro residues" evidence="5">
    <location>
        <begin position="236"/>
        <end position="249"/>
    </location>
</feature>
<dbReference type="PANTHER" id="PTHR24217">
    <property type="entry name" value="PUTATIVE-RELATED"/>
    <property type="match status" value="1"/>
</dbReference>
<dbReference type="Pfam" id="PF00595">
    <property type="entry name" value="PDZ"/>
    <property type="match status" value="1"/>
</dbReference>
<keyword evidence="2" id="KW-0963">Cytoplasm</keyword>
<feature type="domain" description="PDZ" evidence="6">
    <location>
        <begin position="6"/>
        <end position="86"/>
    </location>
</feature>
<comment type="subcellular location">
    <subcellularLocation>
        <location evidence="1">Cytoplasm</location>
    </subcellularLocation>
</comment>
<keyword evidence="3" id="KW-0597">Phosphoprotein</keyword>
<feature type="compositionally biased region" description="Polar residues" evidence="5">
    <location>
        <begin position="408"/>
        <end position="420"/>
    </location>
</feature>
<dbReference type="CDD" id="cd10820">
    <property type="entry name" value="PDZ_SYNPO2-like"/>
    <property type="match status" value="1"/>
</dbReference>
<dbReference type="PROSITE" id="PS50106">
    <property type="entry name" value="PDZ"/>
    <property type="match status" value="1"/>
</dbReference>
<dbReference type="GO" id="GO:0003779">
    <property type="term" value="F:actin binding"/>
    <property type="evidence" value="ECO:0007669"/>
    <property type="project" value="TreeGrafter"/>
</dbReference>
<evidence type="ECO:0000256" key="5">
    <source>
        <dbReference type="SAM" id="MobiDB-lite"/>
    </source>
</evidence>
<evidence type="ECO:0000256" key="1">
    <source>
        <dbReference type="ARBA" id="ARBA00004496"/>
    </source>
</evidence>
<feature type="region of interest" description="Disordered" evidence="5">
    <location>
        <begin position="432"/>
        <end position="462"/>
    </location>
</feature>
<feature type="compositionally biased region" description="Low complexity" evidence="5">
    <location>
        <begin position="188"/>
        <end position="203"/>
    </location>
</feature>
<dbReference type="SMART" id="SM00228">
    <property type="entry name" value="PDZ"/>
    <property type="match status" value="1"/>
</dbReference>
<evidence type="ECO:0000256" key="4">
    <source>
        <dbReference type="ARBA" id="ARBA00038161"/>
    </source>
</evidence>
<feature type="compositionally biased region" description="Basic and acidic residues" evidence="5">
    <location>
        <begin position="340"/>
        <end position="349"/>
    </location>
</feature>
<feature type="compositionally biased region" description="Polar residues" evidence="5">
    <location>
        <begin position="350"/>
        <end position="392"/>
    </location>
</feature>
<dbReference type="EMBL" id="HACG01041249">
    <property type="protein sequence ID" value="CEK88114.1"/>
    <property type="molecule type" value="Transcribed_RNA"/>
</dbReference>
<name>A0A0B7B449_9EUPU</name>
<reference evidence="7" key="1">
    <citation type="submission" date="2014-12" db="EMBL/GenBank/DDBJ databases">
        <title>Insight into the proteome of Arion vulgaris.</title>
        <authorList>
            <person name="Aradska J."/>
            <person name="Bulat T."/>
            <person name="Smidak R."/>
            <person name="Sarate P."/>
            <person name="Gangsoo J."/>
            <person name="Sialana F."/>
            <person name="Bilban M."/>
            <person name="Lubec G."/>
        </authorList>
    </citation>
    <scope>NUCLEOTIDE SEQUENCE</scope>
    <source>
        <tissue evidence="7">Skin</tissue>
    </source>
</reference>
<feature type="region of interest" description="Disordered" evidence="5">
    <location>
        <begin position="227"/>
        <end position="255"/>
    </location>
</feature>
<protein>
    <recommendedName>
        <fullName evidence="6">PDZ domain-containing protein</fullName>
    </recommendedName>
</protein>
<feature type="region of interest" description="Disordered" evidence="5">
    <location>
        <begin position="178"/>
        <end position="204"/>
    </location>
</feature>
<evidence type="ECO:0000313" key="7">
    <source>
        <dbReference type="EMBL" id="CEK88114.1"/>
    </source>
</evidence>
<dbReference type="GO" id="GO:0015629">
    <property type="term" value="C:actin cytoskeleton"/>
    <property type="evidence" value="ECO:0007669"/>
    <property type="project" value="TreeGrafter"/>
</dbReference>
<dbReference type="PANTHER" id="PTHR24217:SF0">
    <property type="entry name" value="PDZ DOMAIN-CONTAINING PROTEIN"/>
    <property type="match status" value="1"/>
</dbReference>
<feature type="compositionally biased region" description="Polar residues" evidence="5">
    <location>
        <begin position="321"/>
        <end position="330"/>
    </location>
</feature>
<feature type="compositionally biased region" description="Polar residues" evidence="5">
    <location>
        <begin position="432"/>
        <end position="449"/>
    </location>
</feature>